<sequence>MWHRSRRYTFLTGYSAEAEDHSLYARTLLRTNSLIIPPLGIVALPSPTDRGTYRRWVEPARDGYRPCLKTVLDALVACAP</sequence>
<name>A0ABU6B2T5_9NOCA</name>
<proteinExistence type="predicted"/>
<dbReference type="RefSeq" id="WP_195082098.1">
    <property type="nucleotide sequence ID" value="NZ_JAYESH010000009.1"/>
</dbReference>
<evidence type="ECO:0000313" key="2">
    <source>
        <dbReference type="Proteomes" id="UP001348098"/>
    </source>
</evidence>
<comment type="caution">
    <text evidence="1">The sequence shown here is derived from an EMBL/GenBank/DDBJ whole genome shotgun (WGS) entry which is preliminary data.</text>
</comment>
<keyword evidence="2" id="KW-1185">Reference proteome</keyword>
<accession>A0ABU6B2T5</accession>
<organism evidence="1 2">
    <name type="scientific">Nocardia implantans</name>
    <dbReference type="NCBI Taxonomy" id="3108168"/>
    <lineage>
        <taxon>Bacteria</taxon>
        <taxon>Bacillati</taxon>
        <taxon>Actinomycetota</taxon>
        <taxon>Actinomycetes</taxon>
        <taxon>Mycobacteriales</taxon>
        <taxon>Nocardiaceae</taxon>
        <taxon>Nocardia</taxon>
    </lineage>
</organism>
<gene>
    <name evidence="1" type="ORF">U3653_27570</name>
</gene>
<evidence type="ECO:0000313" key="1">
    <source>
        <dbReference type="EMBL" id="MEB3513803.1"/>
    </source>
</evidence>
<dbReference type="EMBL" id="JAYKYQ010000013">
    <property type="protein sequence ID" value="MEB3513803.1"/>
    <property type="molecule type" value="Genomic_DNA"/>
</dbReference>
<dbReference type="Proteomes" id="UP001348098">
    <property type="component" value="Unassembled WGS sequence"/>
</dbReference>
<reference evidence="1 2" key="1">
    <citation type="submission" date="2023-12" db="EMBL/GenBank/DDBJ databases">
        <title>novel species in genus Nocarida.</title>
        <authorList>
            <person name="Li Z."/>
        </authorList>
    </citation>
    <scope>NUCLEOTIDE SEQUENCE [LARGE SCALE GENOMIC DNA]</scope>
    <source>
        <strain evidence="1 2">CDC186</strain>
    </source>
</reference>
<protein>
    <submittedName>
        <fullName evidence="1">Uncharacterized protein</fullName>
    </submittedName>
</protein>